<organism evidence="8 9">
    <name type="scientific">Spartinivicinus poritis</name>
    <dbReference type="NCBI Taxonomy" id="2994640"/>
    <lineage>
        <taxon>Bacteria</taxon>
        <taxon>Pseudomonadati</taxon>
        <taxon>Pseudomonadota</taxon>
        <taxon>Gammaproteobacteria</taxon>
        <taxon>Oceanospirillales</taxon>
        <taxon>Zooshikellaceae</taxon>
        <taxon>Spartinivicinus</taxon>
    </lineage>
</organism>
<evidence type="ECO:0000259" key="7">
    <source>
        <dbReference type="PROSITE" id="PS50110"/>
    </source>
</evidence>
<dbReference type="InterPro" id="IPR058031">
    <property type="entry name" value="AAA_lid_NorR"/>
</dbReference>
<dbReference type="Pfam" id="PF00072">
    <property type="entry name" value="Response_reg"/>
    <property type="match status" value="1"/>
</dbReference>
<feature type="modified residue" description="4-aspartylphosphate" evidence="5">
    <location>
        <position position="54"/>
    </location>
</feature>
<dbReference type="PROSITE" id="PS00675">
    <property type="entry name" value="SIGMA54_INTERACT_1"/>
    <property type="match status" value="1"/>
</dbReference>
<gene>
    <name evidence="8" type="ORF">ORQ98_27970</name>
</gene>
<evidence type="ECO:0000256" key="2">
    <source>
        <dbReference type="ARBA" id="ARBA00022840"/>
    </source>
</evidence>
<dbReference type="Gene3D" id="1.10.8.60">
    <property type="match status" value="1"/>
</dbReference>
<dbReference type="SUPFAM" id="SSF52172">
    <property type="entry name" value="CheY-like"/>
    <property type="match status" value="1"/>
</dbReference>
<keyword evidence="4" id="KW-0804">Transcription</keyword>
<dbReference type="CDD" id="cd00009">
    <property type="entry name" value="AAA"/>
    <property type="match status" value="1"/>
</dbReference>
<name>A0ABT5UK91_9GAMM</name>
<protein>
    <submittedName>
        <fullName evidence="8">Sigma-54 dependent transcriptional regulator</fullName>
    </submittedName>
</protein>
<dbReference type="InterPro" id="IPR002078">
    <property type="entry name" value="Sigma_54_int"/>
</dbReference>
<dbReference type="Gene3D" id="1.10.10.60">
    <property type="entry name" value="Homeodomain-like"/>
    <property type="match status" value="1"/>
</dbReference>
<dbReference type="PANTHER" id="PTHR32071">
    <property type="entry name" value="TRANSCRIPTIONAL REGULATORY PROTEIN"/>
    <property type="match status" value="1"/>
</dbReference>
<dbReference type="Pfam" id="PF00158">
    <property type="entry name" value="Sigma54_activat"/>
    <property type="match status" value="1"/>
</dbReference>
<dbReference type="PROSITE" id="PS50045">
    <property type="entry name" value="SIGMA54_INTERACT_4"/>
    <property type="match status" value="1"/>
</dbReference>
<dbReference type="InterPro" id="IPR009057">
    <property type="entry name" value="Homeodomain-like_sf"/>
</dbReference>
<dbReference type="Pfam" id="PF25601">
    <property type="entry name" value="AAA_lid_14"/>
    <property type="match status" value="1"/>
</dbReference>
<dbReference type="EMBL" id="JAPMOU010000087">
    <property type="protein sequence ID" value="MDE1465808.1"/>
    <property type="molecule type" value="Genomic_DNA"/>
</dbReference>
<evidence type="ECO:0000313" key="8">
    <source>
        <dbReference type="EMBL" id="MDE1465808.1"/>
    </source>
</evidence>
<sequence>MSVGKVLLVDDDHEICQMLSVLLGAHGYETVEVYDGHTALNFIQHNWLDAVLVDVQIPNMSGIELLKQVLYEKPDLPVIMMTGYAGVADAVAVMKAGAIDYIVKPFRHEHVIRAIRCALQVCRLGCPLEGGLQVESELHKRMGPSQTISHLAADVRRVAHTDFTVVLQGETGTGKSLLAKVIHEASPRAKQPFVVMDCGAIPETLLESELFGYEKGAFTGANRYKAGQFKLAQQGTLFLDEIGNMSLAFQMKLLCVLQEKTILPLGGNKRLPVDVRLLVASNQDLSRAVAEGTFREDLYYRLNEFSIYLPALRGRSKDILYLAENFRIESNKDTNKTVSGFSKGAENLLKNYSWPGNVRQLRMAVRRAILLSDEVITEEHIQLHSLNSKKGEVEIISLSGQYEDFSLKDIIRKNTESVERKVLTEVLELTQGNKAKAARLLQVDYKTIHTKLKKYGISHPCCAVTENKTISDIF</sequence>
<reference evidence="8 9" key="1">
    <citation type="submission" date="2022-11" db="EMBL/GenBank/DDBJ databases">
        <title>Spartinivicinus poritis sp. nov., isolated from scleractinian coral Porites lutea.</title>
        <authorList>
            <person name="Zhang G."/>
            <person name="Cai L."/>
            <person name="Wei Q."/>
        </authorList>
    </citation>
    <scope>NUCLEOTIDE SEQUENCE [LARGE SCALE GENOMIC DNA]</scope>
    <source>
        <strain evidence="8 9">A2-2</strain>
    </source>
</reference>
<dbReference type="Pfam" id="PF02954">
    <property type="entry name" value="HTH_8"/>
    <property type="match status" value="1"/>
</dbReference>
<dbReference type="InterPro" id="IPR027417">
    <property type="entry name" value="P-loop_NTPase"/>
</dbReference>
<dbReference type="SMART" id="SM00382">
    <property type="entry name" value="AAA"/>
    <property type="match status" value="1"/>
</dbReference>
<dbReference type="SUPFAM" id="SSF46689">
    <property type="entry name" value="Homeodomain-like"/>
    <property type="match status" value="1"/>
</dbReference>
<feature type="domain" description="Sigma-54 factor interaction" evidence="6">
    <location>
        <begin position="141"/>
        <end position="370"/>
    </location>
</feature>
<dbReference type="Gene3D" id="3.40.50.300">
    <property type="entry name" value="P-loop containing nucleotide triphosphate hydrolases"/>
    <property type="match status" value="1"/>
</dbReference>
<proteinExistence type="predicted"/>
<keyword evidence="5" id="KW-0597">Phosphoprotein</keyword>
<keyword evidence="9" id="KW-1185">Reference proteome</keyword>
<dbReference type="RefSeq" id="WP_274692111.1">
    <property type="nucleotide sequence ID" value="NZ_JAPMOU010000087.1"/>
</dbReference>
<dbReference type="CDD" id="cd00156">
    <property type="entry name" value="REC"/>
    <property type="match status" value="1"/>
</dbReference>
<comment type="caution">
    <text evidence="8">The sequence shown here is derived from an EMBL/GenBank/DDBJ whole genome shotgun (WGS) entry which is preliminary data.</text>
</comment>
<evidence type="ECO:0000256" key="4">
    <source>
        <dbReference type="ARBA" id="ARBA00023163"/>
    </source>
</evidence>
<evidence type="ECO:0000259" key="6">
    <source>
        <dbReference type="PROSITE" id="PS50045"/>
    </source>
</evidence>
<evidence type="ECO:0000256" key="1">
    <source>
        <dbReference type="ARBA" id="ARBA00022741"/>
    </source>
</evidence>
<dbReference type="InterPro" id="IPR001789">
    <property type="entry name" value="Sig_transdc_resp-reg_receiver"/>
</dbReference>
<feature type="domain" description="Response regulatory" evidence="7">
    <location>
        <begin position="5"/>
        <end position="119"/>
    </location>
</feature>
<dbReference type="InterPro" id="IPR025662">
    <property type="entry name" value="Sigma_54_int_dom_ATP-bd_1"/>
</dbReference>
<evidence type="ECO:0000256" key="3">
    <source>
        <dbReference type="ARBA" id="ARBA00023015"/>
    </source>
</evidence>
<dbReference type="PRINTS" id="PR01590">
    <property type="entry name" value="HTHFIS"/>
</dbReference>
<dbReference type="SMART" id="SM00448">
    <property type="entry name" value="REC"/>
    <property type="match status" value="1"/>
</dbReference>
<dbReference type="PANTHER" id="PTHR32071:SF81">
    <property type="entry name" value="PROPIONATE CATABOLISM OPERON REGULATORY PROTEIN"/>
    <property type="match status" value="1"/>
</dbReference>
<evidence type="ECO:0000256" key="5">
    <source>
        <dbReference type="PROSITE-ProRule" id="PRU00169"/>
    </source>
</evidence>
<dbReference type="Proteomes" id="UP001528823">
    <property type="component" value="Unassembled WGS sequence"/>
</dbReference>
<keyword evidence="2" id="KW-0067">ATP-binding</keyword>
<dbReference type="InterPro" id="IPR003593">
    <property type="entry name" value="AAA+_ATPase"/>
</dbReference>
<evidence type="ECO:0000313" key="9">
    <source>
        <dbReference type="Proteomes" id="UP001528823"/>
    </source>
</evidence>
<keyword evidence="3" id="KW-0805">Transcription regulation</keyword>
<dbReference type="InterPro" id="IPR011006">
    <property type="entry name" value="CheY-like_superfamily"/>
</dbReference>
<dbReference type="InterPro" id="IPR002197">
    <property type="entry name" value="HTH_Fis"/>
</dbReference>
<dbReference type="Gene3D" id="3.40.50.2300">
    <property type="match status" value="1"/>
</dbReference>
<dbReference type="PROSITE" id="PS50110">
    <property type="entry name" value="RESPONSE_REGULATORY"/>
    <property type="match status" value="1"/>
</dbReference>
<accession>A0ABT5UK91</accession>
<keyword evidence="1" id="KW-0547">Nucleotide-binding</keyword>
<dbReference type="SUPFAM" id="SSF52540">
    <property type="entry name" value="P-loop containing nucleoside triphosphate hydrolases"/>
    <property type="match status" value="1"/>
</dbReference>